<dbReference type="InterPro" id="IPR008136">
    <property type="entry name" value="CinA_C"/>
</dbReference>
<sequence length="161" mass="16344">MFADLHPSILRLGALLTDKGMQLGTAESCTGGLIAAACTDVSGSSAWFSGGVVAYANEIKEQVLGVPHETLVAHGAVSGETVEAMVRGAARVLGVHCAVAVSGIAGPTGGSQEKPVGTVWLAACVGEALSVRCFHFTGSREAVRLQTVQAAIQELTALLEA</sequence>
<protein>
    <recommendedName>
        <fullName evidence="1">CinA C-terminal domain-containing protein</fullName>
    </recommendedName>
</protein>
<evidence type="ECO:0000313" key="3">
    <source>
        <dbReference type="Proteomes" id="UP000503840"/>
    </source>
</evidence>
<keyword evidence="3" id="KW-1185">Reference proteome</keyword>
<dbReference type="Proteomes" id="UP000503840">
    <property type="component" value="Unassembled WGS sequence"/>
</dbReference>
<reference evidence="2 3" key="1">
    <citation type="submission" date="2020-05" db="EMBL/GenBank/DDBJ databases">
        <title>Draft genome sequence of Desulfovibrio sp. strain HN2T.</title>
        <authorList>
            <person name="Ueno A."/>
            <person name="Tamazawa S."/>
            <person name="Tamamura S."/>
            <person name="Murakami T."/>
            <person name="Kiyama T."/>
            <person name="Inomata H."/>
            <person name="Amano Y."/>
            <person name="Miyakawa K."/>
            <person name="Tamaki H."/>
            <person name="Naganuma T."/>
            <person name="Kaneko K."/>
        </authorList>
    </citation>
    <scope>NUCLEOTIDE SEQUENCE [LARGE SCALE GENOMIC DNA]</scope>
    <source>
        <strain evidence="2 3">HN2</strain>
    </source>
</reference>
<dbReference type="NCBIfam" id="TIGR00199">
    <property type="entry name" value="PncC_domain"/>
    <property type="match status" value="1"/>
</dbReference>
<dbReference type="InterPro" id="IPR036653">
    <property type="entry name" value="CinA-like_C"/>
</dbReference>
<dbReference type="EMBL" id="BLVO01000013">
    <property type="protein sequence ID" value="GFM33145.1"/>
    <property type="molecule type" value="Genomic_DNA"/>
</dbReference>
<dbReference type="Pfam" id="PF02464">
    <property type="entry name" value="CinA"/>
    <property type="match status" value="1"/>
</dbReference>
<gene>
    <name evidence="2" type="ORF">DSM101010T_15100</name>
</gene>
<name>A0A7J0BJ26_9BACT</name>
<evidence type="ECO:0000313" key="2">
    <source>
        <dbReference type="EMBL" id="GFM33145.1"/>
    </source>
</evidence>
<evidence type="ECO:0000259" key="1">
    <source>
        <dbReference type="Pfam" id="PF02464"/>
    </source>
</evidence>
<comment type="caution">
    <text evidence="2">The sequence shown here is derived from an EMBL/GenBank/DDBJ whole genome shotgun (WGS) entry which is preliminary data.</text>
</comment>
<proteinExistence type="predicted"/>
<dbReference type="SUPFAM" id="SSF142433">
    <property type="entry name" value="CinA-like"/>
    <property type="match status" value="1"/>
</dbReference>
<dbReference type="Gene3D" id="3.90.950.20">
    <property type="entry name" value="CinA-like"/>
    <property type="match status" value="1"/>
</dbReference>
<dbReference type="RefSeq" id="WP_174404828.1">
    <property type="nucleotide sequence ID" value="NZ_BLVO01000013.1"/>
</dbReference>
<accession>A0A7J0BJ26</accession>
<feature type="domain" description="CinA C-terminal" evidence="1">
    <location>
        <begin position="12"/>
        <end position="158"/>
    </location>
</feature>
<organism evidence="2 3">
    <name type="scientific">Desulfovibrio subterraneus</name>
    <dbReference type="NCBI Taxonomy" id="2718620"/>
    <lineage>
        <taxon>Bacteria</taxon>
        <taxon>Pseudomonadati</taxon>
        <taxon>Thermodesulfobacteriota</taxon>
        <taxon>Desulfovibrionia</taxon>
        <taxon>Desulfovibrionales</taxon>
        <taxon>Desulfovibrionaceae</taxon>
        <taxon>Desulfovibrio</taxon>
    </lineage>
</organism>
<dbReference type="AlphaFoldDB" id="A0A7J0BJ26"/>